<keyword evidence="7 11" id="KW-0297">G-protein coupled receptor</keyword>
<dbReference type="InterPro" id="IPR000276">
    <property type="entry name" value="GPCR_Rhodpsn"/>
</dbReference>
<evidence type="ECO:0000256" key="6">
    <source>
        <dbReference type="ARBA" id="ARBA00022989"/>
    </source>
</evidence>
<dbReference type="PROSITE" id="PS51450">
    <property type="entry name" value="LRR"/>
    <property type="match status" value="1"/>
</dbReference>
<dbReference type="eggNOG" id="KOG0619">
    <property type="taxonomic scope" value="Eukaryota"/>
</dbReference>
<sequence length="749" mass="86665">MREIQDNSFLGLSALLKLDLSSNRLRIISNKAFAGLLSLKELIITRNNLKSINGEICNFSRLEKLNLNDNAIERIKPKTFDRCIHLKNLYVAFKNRRLSNNALRELKTGTFKGLKQLKILDLSNNKLLTLGENLTDGMTKLHTLLLNNNDLQSINGIFNQEMPKLWELKLAENKLDYLEDGLFKNIFSLFELNLAKNRLWNLPCHLLSHLLVLTKLDISHTKVIFGEDWYNIVHSGYFNNLKALGLADSNMTTPDDHMFKHFKKLQILDLSRNNIQEFLPEVLVNQGESLISLILNGNDLQSFQTYHLMRHYRLRELHLAKNKIEYFNNENRSDINRIHILTLDENNVRVITHNCFSSMSLLRILSLKNNPLVDLASEPFYGLIRLQNLQSTREYLCCLVPGTVERCKPIPNQEQLSTCENLLAHRSLQIFVWIVGILALIGNTSVIIMHWIWRRKFHRHLVPTFLISNLAFTDLLTGFYLIIIAVADQIYHHNYAQYSEFWLRHPFCVFACFLTCVSSIMSVLMMFVITIDRYICVVYPLSGKRLTIKSASAIVTFFWLVSISYVAFPLMFGFGKSADDRIYQYSSVCLPMNIHNSFFRIWILTSIAITVLIWIIVSILYLAMFISIQRTRMAVENCRNIREDDKRIAGRMLIILLANLACWMPFYIVMVRSMLDSEVQIYTLPFIAVFVLPLNSSINPYLYTFSGSTSMTRSQRTNKKLSKDYSTASSKRLPSLPTFSTIFKELSPL</sequence>
<protein>
    <recommendedName>
        <fullName evidence="13">G-protein coupled receptors family 1 profile domain-containing protein</fullName>
    </recommendedName>
</protein>
<feature type="transmembrane region" description="Helical" evidence="12">
    <location>
        <begin position="681"/>
        <end position="703"/>
    </location>
</feature>
<feature type="transmembrane region" description="Helical" evidence="12">
    <location>
        <begin position="551"/>
        <end position="572"/>
    </location>
</feature>
<dbReference type="STRING" id="10228.B3RKX1"/>
<dbReference type="PROSITE" id="PS00237">
    <property type="entry name" value="G_PROTEIN_RECEP_F1_1"/>
    <property type="match status" value="1"/>
</dbReference>
<dbReference type="eggNOG" id="KOG2087">
    <property type="taxonomic scope" value="Eukaryota"/>
</dbReference>
<dbReference type="CTD" id="6749079"/>
<keyword evidence="6 12" id="KW-1133">Transmembrane helix</keyword>
<dbReference type="SMART" id="SM00365">
    <property type="entry name" value="LRR_SD22"/>
    <property type="match status" value="6"/>
</dbReference>
<dbReference type="HOGENOM" id="CLU_313601_0_0_1"/>
<feature type="transmembrane region" description="Helical" evidence="12">
    <location>
        <begin position="465"/>
        <end position="487"/>
    </location>
</feature>
<reference evidence="14 15" key="1">
    <citation type="journal article" date="2008" name="Nature">
        <title>The Trichoplax genome and the nature of placozoans.</title>
        <authorList>
            <person name="Srivastava M."/>
            <person name="Begovic E."/>
            <person name="Chapman J."/>
            <person name="Putnam N.H."/>
            <person name="Hellsten U."/>
            <person name="Kawashima T."/>
            <person name="Kuo A."/>
            <person name="Mitros T."/>
            <person name="Salamov A."/>
            <person name="Carpenter M.L."/>
            <person name="Signorovitch A.Y."/>
            <person name="Moreno M.A."/>
            <person name="Kamm K."/>
            <person name="Grimwood J."/>
            <person name="Schmutz J."/>
            <person name="Shapiro H."/>
            <person name="Grigoriev I.V."/>
            <person name="Buss L.W."/>
            <person name="Schierwater B."/>
            <person name="Dellaporta S.L."/>
            <person name="Rokhsar D.S."/>
        </authorList>
    </citation>
    <scope>NUCLEOTIDE SEQUENCE [LARGE SCALE GENOMIC DNA]</scope>
    <source>
        <strain evidence="14 15">Grell-BS-1999</strain>
    </source>
</reference>
<keyword evidence="9 11" id="KW-0675">Receptor</keyword>
<dbReference type="PROSITE" id="PS50262">
    <property type="entry name" value="G_PROTEIN_RECEP_F1_2"/>
    <property type="match status" value="1"/>
</dbReference>
<dbReference type="GO" id="GO:0008528">
    <property type="term" value="F:G protein-coupled peptide receptor activity"/>
    <property type="evidence" value="ECO:0000318"/>
    <property type="project" value="GO_Central"/>
</dbReference>
<dbReference type="FunCoup" id="B3RKX1">
    <property type="interactions" value="289"/>
</dbReference>
<dbReference type="GO" id="GO:0007189">
    <property type="term" value="P:adenylate cyclase-activating G protein-coupled receptor signaling pathway"/>
    <property type="evidence" value="ECO:0000318"/>
    <property type="project" value="GO_Central"/>
</dbReference>
<dbReference type="FunFam" id="3.80.10.10:FF:001883">
    <property type="entry name" value="Uncharacterized protein"/>
    <property type="match status" value="1"/>
</dbReference>
<dbReference type="InterPro" id="IPR003591">
    <property type="entry name" value="Leu-rich_rpt_typical-subtyp"/>
</dbReference>
<evidence type="ECO:0000313" key="15">
    <source>
        <dbReference type="Proteomes" id="UP000009022"/>
    </source>
</evidence>
<evidence type="ECO:0000313" key="14">
    <source>
        <dbReference type="EMBL" id="EDV29447.1"/>
    </source>
</evidence>
<dbReference type="InterPro" id="IPR017452">
    <property type="entry name" value="GPCR_Rhodpsn_7TM"/>
</dbReference>
<feature type="transmembrane region" description="Helical" evidence="12">
    <location>
        <begin position="507"/>
        <end position="531"/>
    </location>
</feature>
<evidence type="ECO:0000256" key="9">
    <source>
        <dbReference type="ARBA" id="ARBA00023170"/>
    </source>
</evidence>
<comment type="similarity">
    <text evidence="11">Belongs to the G-protein coupled receptor 1 family.</text>
</comment>
<dbReference type="GO" id="GO:0009755">
    <property type="term" value="P:hormone-mediated signaling pathway"/>
    <property type="evidence" value="ECO:0000318"/>
    <property type="project" value="GO_Central"/>
</dbReference>
<dbReference type="SUPFAM" id="SSF81321">
    <property type="entry name" value="Family A G protein-coupled receptor-like"/>
    <property type="match status" value="1"/>
</dbReference>
<dbReference type="InParanoid" id="B3RKX1"/>
<dbReference type="Pfam" id="PF13855">
    <property type="entry name" value="LRR_8"/>
    <property type="match status" value="3"/>
</dbReference>
<dbReference type="AlphaFoldDB" id="B3RKX1"/>
<dbReference type="PANTHER" id="PTHR24372">
    <property type="entry name" value="GLYCOPROTEIN HORMONE RECEPTOR"/>
    <property type="match status" value="1"/>
</dbReference>
<keyword evidence="4 11" id="KW-0812">Transmembrane</keyword>
<dbReference type="KEGG" id="tad:TRIADDRAFT_51796"/>
<keyword evidence="10 11" id="KW-0807">Transducer</keyword>
<organism evidence="14 15">
    <name type="scientific">Trichoplax adhaerens</name>
    <name type="common">Trichoplax reptans</name>
    <dbReference type="NCBI Taxonomy" id="10228"/>
    <lineage>
        <taxon>Eukaryota</taxon>
        <taxon>Metazoa</taxon>
        <taxon>Placozoa</taxon>
        <taxon>Uniplacotomia</taxon>
        <taxon>Trichoplacea</taxon>
        <taxon>Trichoplacidae</taxon>
        <taxon>Trichoplax</taxon>
    </lineage>
</organism>
<dbReference type="PANTHER" id="PTHR24372:SF77">
    <property type="entry name" value="G-PROTEIN COUPLED RECEPTORS FAMILY 1 PROFILE DOMAIN-CONTAINING PROTEIN"/>
    <property type="match status" value="1"/>
</dbReference>
<keyword evidence="3" id="KW-0433">Leucine-rich repeat</keyword>
<evidence type="ECO:0000256" key="7">
    <source>
        <dbReference type="ARBA" id="ARBA00023040"/>
    </source>
</evidence>
<evidence type="ECO:0000256" key="12">
    <source>
        <dbReference type="SAM" id="Phobius"/>
    </source>
</evidence>
<keyword evidence="2" id="KW-1003">Cell membrane</keyword>
<dbReference type="OrthoDB" id="694479at2759"/>
<evidence type="ECO:0000256" key="10">
    <source>
        <dbReference type="ARBA" id="ARBA00023224"/>
    </source>
</evidence>
<dbReference type="PRINTS" id="PR00237">
    <property type="entry name" value="GPCRRHODOPSN"/>
</dbReference>
<evidence type="ECO:0000259" key="13">
    <source>
        <dbReference type="PROSITE" id="PS50262"/>
    </source>
</evidence>
<dbReference type="Gene3D" id="1.20.1070.10">
    <property type="entry name" value="Rhodopsin 7-helix transmembrane proteins"/>
    <property type="match status" value="1"/>
</dbReference>
<feature type="transmembrane region" description="Helical" evidence="12">
    <location>
        <begin position="648"/>
        <end position="669"/>
    </location>
</feature>
<dbReference type="SUPFAM" id="SSF52047">
    <property type="entry name" value="RNI-like"/>
    <property type="match status" value="1"/>
</dbReference>
<evidence type="ECO:0000256" key="11">
    <source>
        <dbReference type="RuleBase" id="RU000688"/>
    </source>
</evidence>
<evidence type="ECO:0000256" key="4">
    <source>
        <dbReference type="ARBA" id="ARBA00022692"/>
    </source>
</evidence>
<evidence type="ECO:0000256" key="8">
    <source>
        <dbReference type="ARBA" id="ARBA00023136"/>
    </source>
</evidence>
<dbReference type="Pfam" id="PF13306">
    <property type="entry name" value="LRR_5"/>
    <property type="match status" value="1"/>
</dbReference>
<name>B3RKX1_TRIAD</name>
<dbReference type="PhylomeDB" id="B3RKX1"/>
<evidence type="ECO:0000256" key="3">
    <source>
        <dbReference type="ARBA" id="ARBA00022614"/>
    </source>
</evidence>
<feature type="domain" description="G-protein coupled receptors family 1 profile" evidence="13">
    <location>
        <begin position="442"/>
        <end position="703"/>
    </location>
</feature>
<proteinExistence type="inferred from homology"/>
<dbReference type="Pfam" id="PF00001">
    <property type="entry name" value="7tm_1"/>
    <property type="match status" value="1"/>
</dbReference>
<keyword evidence="15" id="KW-1185">Reference proteome</keyword>
<gene>
    <name evidence="14" type="ORF">TRIADDRAFT_51796</name>
</gene>
<comment type="subcellular location">
    <subcellularLocation>
        <location evidence="1">Cell membrane</location>
        <topology evidence="1">Multi-pass membrane protein</topology>
    </subcellularLocation>
</comment>
<dbReference type="InterPro" id="IPR001611">
    <property type="entry name" value="Leu-rich_rpt"/>
</dbReference>
<dbReference type="Gene3D" id="3.80.10.10">
    <property type="entry name" value="Ribonuclease Inhibitor"/>
    <property type="match status" value="4"/>
</dbReference>
<dbReference type="Proteomes" id="UP000009022">
    <property type="component" value="Unassembled WGS sequence"/>
</dbReference>
<dbReference type="EMBL" id="DS985241">
    <property type="protein sequence ID" value="EDV29447.1"/>
    <property type="molecule type" value="Genomic_DNA"/>
</dbReference>
<evidence type="ECO:0000256" key="1">
    <source>
        <dbReference type="ARBA" id="ARBA00004651"/>
    </source>
</evidence>
<keyword evidence="5" id="KW-0677">Repeat</keyword>
<dbReference type="PRINTS" id="PR00019">
    <property type="entry name" value="LEURICHRPT"/>
</dbReference>
<feature type="transmembrane region" description="Helical" evidence="12">
    <location>
        <begin position="601"/>
        <end position="628"/>
    </location>
</feature>
<accession>B3RKX1</accession>
<dbReference type="CDD" id="cd14980">
    <property type="entry name" value="7tmA_Glycoprotein_LRR_R-like"/>
    <property type="match status" value="1"/>
</dbReference>
<dbReference type="OMA" id="NISTQMF"/>
<feature type="transmembrane region" description="Helical" evidence="12">
    <location>
        <begin position="430"/>
        <end position="453"/>
    </location>
</feature>
<dbReference type="GeneID" id="6749079"/>
<dbReference type="RefSeq" id="XP_002108649.1">
    <property type="nucleotide sequence ID" value="XM_002108613.1"/>
</dbReference>
<dbReference type="GO" id="GO:0005886">
    <property type="term" value="C:plasma membrane"/>
    <property type="evidence" value="ECO:0000318"/>
    <property type="project" value="GO_Central"/>
</dbReference>
<dbReference type="InterPro" id="IPR026906">
    <property type="entry name" value="LRR_5"/>
</dbReference>
<evidence type="ECO:0000256" key="5">
    <source>
        <dbReference type="ARBA" id="ARBA00022737"/>
    </source>
</evidence>
<dbReference type="SMART" id="SM00369">
    <property type="entry name" value="LRR_TYP"/>
    <property type="match status" value="11"/>
</dbReference>
<evidence type="ECO:0000256" key="2">
    <source>
        <dbReference type="ARBA" id="ARBA00022475"/>
    </source>
</evidence>
<dbReference type="InterPro" id="IPR032675">
    <property type="entry name" value="LRR_dom_sf"/>
</dbReference>
<dbReference type="FunFam" id="1.20.1070.10:FF:000263">
    <property type="entry name" value="G-protein coupled receptor GRL101-like protein"/>
    <property type="match status" value="1"/>
</dbReference>
<dbReference type="SUPFAM" id="SSF52058">
    <property type="entry name" value="L domain-like"/>
    <property type="match status" value="1"/>
</dbReference>
<keyword evidence="8 12" id="KW-0472">Membrane</keyword>